<dbReference type="GO" id="GO:0043565">
    <property type="term" value="F:sequence-specific DNA binding"/>
    <property type="evidence" value="ECO:0007669"/>
    <property type="project" value="InterPro"/>
</dbReference>
<organism evidence="5 6">
    <name type="scientific">Sinomonas atrocyanea</name>
    <dbReference type="NCBI Taxonomy" id="37927"/>
    <lineage>
        <taxon>Bacteria</taxon>
        <taxon>Bacillati</taxon>
        <taxon>Actinomycetota</taxon>
        <taxon>Actinomycetes</taxon>
        <taxon>Micrococcales</taxon>
        <taxon>Micrococcaceae</taxon>
        <taxon>Sinomonas</taxon>
    </lineage>
</organism>
<evidence type="ECO:0000256" key="1">
    <source>
        <dbReference type="ARBA" id="ARBA00023015"/>
    </source>
</evidence>
<dbReference type="AlphaFoldDB" id="A0A127A6Z1"/>
<dbReference type="STRING" id="37927.SA2016_2777"/>
<keyword evidence="1" id="KW-0805">Transcription regulation</keyword>
<evidence type="ECO:0000313" key="6">
    <source>
        <dbReference type="Proteomes" id="UP000070134"/>
    </source>
</evidence>
<dbReference type="PROSITE" id="PS50956">
    <property type="entry name" value="HTH_ASNC_2"/>
    <property type="match status" value="1"/>
</dbReference>
<reference evidence="5 6" key="1">
    <citation type="submission" date="2016-02" db="EMBL/GenBank/DDBJ databases">
        <title>Complete genome of Sinomonas atrocyanea KCTC 3377.</title>
        <authorList>
            <person name="Kim K.M."/>
        </authorList>
    </citation>
    <scope>NUCLEOTIDE SEQUENCE [LARGE SCALE GENOMIC DNA]</scope>
    <source>
        <strain evidence="5 6">KCTC 3377</strain>
    </source>
</reference>
<gene>
    <name evidence="5" type="ORF">SA2016_2777</name>
</gene>
<dbReference type="RefSeq" id="WP_066499083.1">
    <property type="nucleotide sequence ID" value="NZ_BJMO01000005.1"/>
</dbReference>
<protein>
    <submittedName>
        <fullName evidence="5">Transcriptional regulator, AsnC family</fullName>
    </submittedName>
</protein>
<dbReference type="PRINTS" id="PR00033">
    <property type="entry name" value="HTHASNC"/>
</dbReference>
<evidence type="ECO:0000259" key="4">
    <source>
        <dbReference type="PROSITE" id="PS50956"/>
    </source>
</evidence>
<dbReference type="InterPro" id="IPR011008">
    <property type="entry name" value="Dimeric_a/b-barrel"/>
</dbReference>
<dbReference type="InterPro" id="IPR019888">
    <property type="entry name" value="Tscrpt_reg_AsnC-like"/>
</dbReference>
<dbReference type="PATRIC" id="fig|37927.3.peg.2854"/>
<dbReference type="GO" id="GO:0043200">
    <property type="term" value="P:response to amino acid"/>
    <property type="evidence" value="ECO:0007669"/>
    <property type="project" value="TreeGrafter"/>
</dbReference>
<dbReference type="InterPro" id="IPR019887">
    <property type="entry name" value="Tscrpt_reg_AsnC/Lrp_C"/>
</dbReference>
<dbReference type="InterPro" id="IPR000485">
    <property type="entry name" value="AsnC-type_HTH_dom"/>
</dbReference>
<dbReference type="OrthoDB" id="9809462at2"/>
<dbReference type="GO" id="GO:0005829">
    <property type="term" value="C:cytosol"/>
    <property type="evidence" value="ECO:0007669"/>
    <property type="project" value="TreeGrafter"/>
</dbReference>
<proteinExistence type="predicted"/>
<dbReference type="SUPFAM" id="SSF54909">
    <property type="entry name" value="Dimeric alpha+beta barrel"/>
    <property type="match status" value="1"/>
</dbReference>
<keyword evidence="6" id="KW-1185">Reference proteome</keyword>
<evidence type="ECO:0000256" key="3">
    <source>
        <dbReference type="ARBA" id="ARBA00023163"/>
    </source>
</evidence>
<dbReference type="Pfam" id="PF13404">
    <property type="entry name" value="HTH_AsnC-type"/>
    <property type="match status" value="1"/>
</dbReference>
<evidence type="ECO:0000256" key="2">
    <source>
        <dbReference type="ARBA" id="ARBA00023125"/>
    </source>
</evidence>
<dbReference type="Gene3D" id="3.30.70.920">
    <property type="match status" value="1"/>
</dbReference>
<keyword evidence="3" id="KW-0804">Transcription</keyword>
<keyword evidence="2" id="KW-0238">DNA-binding</keyword>
<evidence type="ECO:0000313" key="5">
    <source>
        <dbReference type="EMBL" id="AMM33442.1"/>
    </source>
</evidence>
<dbReference type="Pfam" id="PF01037">
    <property type="entry name" value="AsnC_trans_reg"/>
    <property type="match status" value="1"/>
</dbReference>
<feature type="domain" description="HTH asnC-type" evidence="4">
    <location>
        <begin position="4"/>
        <end position="65"/>
    </location>
</feature>
<dbReference type="InterPro" id="IPR036390">
    <property type="entry name" value="WH_DNA-bd_sf"/>
</dbReference>
<dbReference type="KEGG" id="satk:SA2016_2777"/>
<sequence length="178" mass="19564">MSALDATDLRLVLALVEDPRAQIAELATRVGVARNTVQSRLRRLERAEVLRGTGRDVDLEALGYDVVAFITLEVVHRELDSVVAGLRRIPTVLEAYEISGRGDIWCRLVAGDTHELQASLRQVLRIRGVIRSETVLALHAHIAYRADSLLRRAVDRTRRAAEAAAAPASDAGPSIMDR</sequence>
<dbReference type="PANTHER" id="PTHR30154:SF34">
    <property type="entry name" value="TRANSCRIPTIONAL REGULATOR AZLB"/>
    <property type="match status" value="1"/>
</dbReference>
<dbReference type="SUPFAM" id="SSF46785">
    <property type="entry name" value="Winged helix' DNA-binding domain"/>
    <property type="match status" value="1"/>
</dbReference>
<accession>A0A127A6Z1</accession>
<dbReference type="Gene3D" id="1.10.10.10">
    <property type="entry name" value="Winged helix-like DNA-binding domain superfamily/Winged helix DNA-binding domain"/>
    <property type="match status" value="1"/>
</dbReference>
<dbReference type="InterPro" id="IPR036388">
    <property type="entry name" value="WH-like_DNA-bd_sf"/>
</dbReference>
<name>A0A127A6Z1_9MICC</name>
<dbReference type="SMART" id="SM00344">
    <property type="entry name" value="HTH_ASNC"/>
    <property type="match status" value="1"/>
</dbReference>
<dbReference type="PANTHER" id="PTHR30154">
    <property type="entry name" value="LEUCINE-RESPONSIVE REGULATORY PROTEIN"/>
    <property type="match status" value="1"/>
</dbReference>
<dbReference type="EMBL" id="CP014518">
    <property type="protein sequence ID" value="AMM33442.1"/>
    <property type="molecule type" value="Genomic_DNA"/>
</dbReference>
<dbReference type="Proteomes" id="UP000070134">
    <property type="component" value="Chromosome"/>
</dbReference>